<reference evidence="4" key="1">
    <citation type="submission" date="2015-05" db="UniProtKB">
        <authorList>
            <consortium name="EnsemblMetazoa"/>
        </authorList>
    </citation>
    <scope>IDENTIFICATION</scope>
</reference>
<dbReference type="Pfam" id="PF00178">
    <property type="entry name" value="Ets"/>
    <property type="match status" value="1"/>
</dbReference>
<proteinExistence type="inferred from homology"/>
<dbReference type="InterPro" id="IPR046328">
    <property type="entry name" value="ETS_fam"/>
</dbReference>
<dbReference type="FunFam" id="1.10.10.10:FF:000586">
    <property type="entry name" value="Uncharacterized protein, isoform B"/>
    <property type="match status" value="1"/>
</dbReference>
<dbReference type="GO" id="GO:0005634">
    <property type="term" value="C:nucleus"/>
    <property type="evidence" value="ECO:0007669"/>
    <property type="project" value="UniProtKB-SubCell"/>
</dbReference>
<protein>
    <submittedName>
        <fullName evidence="4">ETS domain-containing protein</fullName>
    </submittedName>
</protein>
<dbReference type="EnsemblMetazoa" id="RPRC011695-RA">
    <property type="protein sequence ID" value="RPRC011695-PA"/>
    <property type="gene ID" value="RPRC011695"/>
</dbReference>
<dbReference type="HOGENOM" id="CLU_050430_1_0_1"/>
<dbReference type="EMBL" id="ACPB03013085">
    <property type="status" value="NOT_ANNOTATED_CDS"/>
    <property type="molecule type" value="Genomic_DNA"/>
</dbReference>
<dbReference type="InterPro" id="IPR036388">
    <property type="entry name" value="WH-like_DNA-bd_sf"/>
</dbReference>
<dbReference type="PANTHER" id="PTHR11849">
    <property type="entry name" value="ETS"/>
    <property type="match status" value="1"/>
</dbReference>
<keyword evidence="2 3" id="KW-0238">DNA-binding</keyword>
<keyword evidence="3" id="KW-0539">Nucleus</keyword>
<dbReference type="InParanoid" id="T1I5X6"/>
<dbReference type="SUPFAM" id="SSF46785">
    <property type="entry name" value="Winged helix' DNA-binding domain"/>
    <property type="match status" value="1"/>
</dbReference>
<dbReference type="PROSITE" id="PS50061">
    <property type="entry name" value="ETS_DOMAIN_3"/>
    <property type="match status" value="1"/>
</dbReference>
<dbReference type="InterPro" id="IPR036390">
    <property type="entry name" value="WH_DNA-bd_sf"/>
</dbReference>
<dbReference type="GO" id="GO:0000981">
    <property type="term" value="F:DNA-binding transcription factor activity, RNA polymerase II-specific"/>
    <property type="evidence" value="ECO:0007669"/>
    <property type="project" value="TreeGrafter"/>
</dbReference>
<evidence type="ECO:0000256" key="3">
    <source>
        <dbReference type="RuleBase" id="RU004019"/>
    </source>
</evidence>
<evidence type="ECO:0000256" key="1">
    <source>
        <dbReference type="ARBA" id="ARBA00005562"/>
    </source>
</evidence>
<comment type="similarity">
    <text evidence="1 3">Belongs to the ETS family.</text>
</comment>
<dbReference type="eggNOG" id="KOG3806">
    <property type="taxonomic scope" value="Eukaryota"/>
</dbReference>
<dbReference type="PROSITE" id="PS00345">
    <property type="entry name" value="ETS_DOMAIN_1"/>
    <property type="match status" value="1"/>
</dbReference>
<evidence type="ECO:0000256" key="2">
    <source>
        <dbReference type="ARBA" id="ARBA00023125"/>
    </source>
</evidence>
<dbReference type="Gene3D" id="1.10.10.10">
    <property type="entry name" value="Winged helix-like DNA-binding domain superfamily/Winged helix DNA-binding domain"/>
    <property type="match status" value="1"/>
</dbReference>
<dbReference type="InterPro" id="IPR000418">
    <property type="entry name" value="Ets_dom"/>
</dbReference>
<name>T1I5X6_RHOPR</name>
<dbReference type="OMA" id="LMENKYS"/>
<dbReference type="PRINTS" id="PR00454">
    <property type="entry name" value="ETSDOMAIN"/>
</dbReference>
<keyword evidence="5" id="KW-1185">Reference proteome</keyword>
<organism evidence="4 5">
    <name type="scientific">Rhodnius prolixus</name>
    <name type="common">Triatomid bug</name>
    <dbReference type="NCBI Taxonomy" id="13249"/>
    <lineage>
        <taxon>Eukaryota</taxon>
        <taxon>Metazoa</taxon>
        <taxon>Ecdysozoa</taxon>
        <taxon>Arthropoda</taxon>
        <taxon>Hexapoda</taxon>
        <taxon>Insecta</taxon>
        <taxon>Pterygota</taxon>
        <taxon>Neoptera</taxon>
        <taxon>Paraneoptera</taxon>
        <taxon>Hemiptera</taxon>
        <taxon>Heteroptera</taxon>
        <taxon>Panheteroptera</taxon>
        <taxon>Cimicomorpha</taxon>
        <taxon>Reduviidae</taxon>
        <taxon>Triatominae</taxon>
        <taxon>Rhodnius</taxon>
    </lineage>
</organism>
<dbReference type="PROSITE" id="PS00346">
    <property type="entry name" value="ETS_DOMAIN_2"/>
    <property type="match status" value="1"/>
</dbReference>
<accession>T1I5X6</accession>
<dbReference type="AlphaFoldDB" id="T1I5X6"/>
<dbReference type="PANTHER" id="PTHR11849:SF289">
    <property type="entry name" value="ETS-LIKE PROTEIN POINTED"/>
    <property type="match status" value="1"/>
</dbReference>
<evidence type="ECO:0000313" key="5">
    <source>
        <dbReference type="Proteomes" id="UP000015103"/>
    </source>
</evidence>
<dbReference type="GO" id="GO:0043565">
    <property type="term" value="F:sequence-specific DNA binding"/>
    <property type="evidence" value="ECO:0007669"/>
    <property type="project" value="InterPro"/>
</dbReference>
<evidence type="ECO:0000313" key="4">
    <source>
        <dbReference type="EnsemblMetazoa" id="RPRC011695-PA"/>
    </source>
</evidence>
<sequence length="202" mass="22571">MLTAVVCSGRYGSQEGYSGEGYSAYEGGQFQTVPGSANTGPSGADWTTEMAQLPHPAFLTHHTSAGQDTKGLLQPPMHPGYSGVGPCFTGSGPIQLWQFLLELLTDKSCQGFISWTGDGWEFKLTDPDEVARRWGVRKNKPKMNYEKLSRGLRYYYDKNIIHKTAGKRYVYRFVCDLQSLLGYSPEEMHAIVDLKLEKKEDD</sequence>
<comment type="subcellular location">
    <subcellularLocation>
        <location evidence="3">Nucleus</location>
    </subcellularLocation>
</comment>
<dbReference type="SMART" id="SM00413">
    <property type="entry name" value="ETS"/>
    <property type="match status" value="1"/>
</dbReference>
<dbReference type="Proteomes" id="UP000015103">
    <property type="component" value="Unassembled WGS sequence"/>
</dbReference>
<dbReference type="VEuPathDB" id="VectorBase:RPRC011695"/>
<dbReference type="GO" id="GO:0030154">
    <property type="term" value="P:cell differentiation"/>
    <property type="evidence" value="ECO:0007669"/>
    <property type="project" value="TreeGrafter"/>
</dbReference>
<dbReference type="STRING" id="13249.T1I5X6"/>